<name>A0ABY9DT76_VITVI</name>
<organism evidence="2 3">
    <name type="scientific">Vitis vinifera</name>
    <name type="common">Grape</name>
    <dbReference type="NCBI Taxonomy" id="29760"/>
    <lineage>
        <taxon>Eukaryota</taxon>
        <taxon>Viridiplantae</taxon>
        <taxon>Streptophyta</taxon>
        <taxon>Embryophyta</taxon>
        <taxon>Tracheophyta</taxon>
        <taxon>Spermatophyta</taxon>
        <taxon>Magnoliopsida</taxon>
        <taxon>eudicotyledons</taxon>
        <taxon>Gunneridae</taxon>
        <taxon>Pentapetalae</taxon>
        <taxon>rosids</taxon>
        <taxon>Vitales</taxon>
        <taxon>Vitaceae</taxon>
        <taxon>Viteae</taxon>
        <taxon>Vitis</taxon>
    </lineage>
</organism>
<evidence type="ECO:0000313" key="3">
    <source>
        <dbReference type="Proteomes" id="UP001227230"/>
    </source>
</evidence>
<evidence type="ECO:0000256" key="1">
    <source>
        <dbReference type="SAM" id="Coils"/>
    </source>
</evidence>
<sequence length="146" mass="16543">MDVFFPTTEQIIVEVPGWLYLNFTTSIPIGVPAWVAQTVVAIRGLDEDQITEMGVVAVRDLKRWLQFANKKLEAANKPRQYIVESVAKQGNLEMKLASTKSHMAELENSNKVLQASIQTLQTECGDLKKDHKRNVEVIERLHLQVN</sequence>
<feature type="coiled-coil region" evidence="1">
    <location>
        <begin position="103"/>
        <end position="130"/>
    </location>
</feature>
<protein>
    <submittedName>
        <fullName evidence="2">Uncharacterized protein</fullName>
    </submittedName>
</protein>
<keyword evidence="1" id="KW-0175">Coiled coil</keyword>
<evidence type="ECO:0000313" key="2">
    <source>
        <dbReference type="EMBL" id="WKA10855.1"/>
    </source>
</evidence>
<accession>A0ABY9DT76</accession>
<keyword evidence="3" id="KW-1185">Reference proteome</keyword>
<gene>
    <name evidence="2" type="ORF">VitviT2T_028409</name>
</gene>
<reference evidence="2 3" key="1">
    <citation type="journal article" date="2023" name="Hortic Res">
        <title>The complete reference genome for grapevine (Vitis vinifera L.) genetics and breeding.</title>
        <authorList>
            <person name="Shi X."/>
            <person name="Cao S."/>
            <person name="Wang X."/>
            <person name="Huang S."/>
            <person name="Wang Y."/>
            <person name="Liu Z."/>
            <person name="Liu W."/>
            <person name="Leng X."/>
            <person name="Peng Y."/>
            <person name="Wang N."/>
            <person name="Wang Y."/>
            <person name="Ma Z."/>
            <person name="Xu X."/>
            <person name="Zhang F."/>
            <person name="Xue H."/>
            <person name="Zhong H."/>
            <person name="Wang Y."/>
            <person name="Zhang K."/>
            <person name="Velt A."/>
            <person name="Avia K."/>
            <person name="Holtgrawe D."/>
            <person name="Grimplet J."/>
            <person name="Matus J.T."/>
            <person name="Ware D."/>
            <person name="Wu X."/>
            <person name="Wang H."/>
            <person name="Liu C."/>
            <person name="Fang Y."/>
            <person name="Rustenholz C."/>
            <person name="Cheng Z."/>
            <person name="Xiao H."/>
            <person name="Zhou Y."/>
        </authorList>
    </citation>
    <scope>NUCLEOTIDE SEQUENCE [LARGE SCALE GENOMIC DNA]</scope>
    <source>
        <strain evidence="3">cv. Pinot noir / PN40024</strain>
        <tissue evidence="2">Leaf</tissue>
    </source>
</reference>
<dbReference type="EMBL" id="CP126665">
    <property type="protein sequence ID" value="WKA10855.1"/>
    <property type="molecule type" value="Genomic_DNA"/>
</dbReference>
<proteinExistence type="predicted"/>
<dbReference type="Proteomes" id="UP001227230">
    <property type="component" value="Chromosome 18"/>
</dbReference>